<reference evidence="4 5" key="1">
    <citation type="submission" date="2014-03" db="EMBL/GenBank/DDBJ databases">
        <title>The draft genome sequence of Thalassospira mesophila JCM 18969.</title>
        <authorList>
            <person name="Lai Q."/>
            <person name="Shao Z."/>
        </authorList>
    </citation>
    <scope>NUCLEOTIDE SEQUENCE [LARGE SCALE GENOMIC DNA]</scope>
    <source>
        <strain evidence="4 5">JCM 18969</strain>
    </source>
</reference>
<comment type="function">
    <text evidence="1">May be required for disulfide bond formation in some proteins.</text>
</comment>
<dbReference type="InterPro" id="IPR051470">
    <property type="entry name" value="Thiol:disulfide_interchange"/>
</dbReference>
<dbReference type="InterPro" id="IPR036249">
    <property type="entry name" value="Thioredoxin-like_sf"/>
</dbReference>
<evidence type="ECO:0000256" key="2">
    <source>
        <dbReference type="SAM" id="SignalP"/>
    </source>
</evidence>
<accession>A0A1Y2KXS4</accession>
<dbReference type="SUPFAM" id="SSF52833">
    <property type="entry name" value="Thioredoxin-like"/>
    <property type="match status" value="1"/>
</dbReference>
<dbReference type="RefSeq" id="WP_085584105.1">
    <property type="nucleotide sequence ID" value="NZ_JFKA01000007.1"/>
</dbReference>
<dbReference type="EMBL" id="JFKA01000007">
    <property type="protein sequence ID" value="OSQ37182.1"/>
    <property type="molecule type" value="Genomic_DNA"/>
</dbReference>
<protein>
    <submittedName>
        <fullName evidence="4">Membrane protein</fullName>
    </submittedName>
</protein>
<dbReference type="PROSITE" id="PS51352">
    <property type="entry name" value="THIOREDOXIN_2"/>
    <property type="match status" value="1"/>
</dbReference>
<dbReference type="STRING" id="1293891.TMES_15290"/>
<evidence type="ECO:0000256" key="1">
    <source>
        <dbReference type="ARBA" id="ARBA00003565"/>
    </source>
</evidence>
<evidence type="ECO:0000259" key="3">
    <source>
        <dbReference type="PROSITE" id="PS51352"/>
    </source>
</evidence>
<feature type="domain" description="Thioredoxin" evidence="3">
    <location>
        <begin position="73"/>
        <end position="253"/>
    </location>
</feature>
<dbReference type="OrthoDB" id="9780147at2"/>
<dbReference type="AlphaFoldDB" id="A0A1Y2KXS4"/>
<evidence type="ECO:0000313" key="5">
    <source>
        <dbReference type="Proteomes" id="UP000193391"/>
    </source>
</evidence>
<dbReference type="Proteomes" id="UP000193391">
    <property type="component" value="Unassembled WGS sequence"/>
</dbReference>
<organism evidence="4 5">
    <name type="scientific">Thalassospira mesophila</name>
    <dbReference type="NCBI Taxonomy" id="1293891"/>
    <lineage>
        <taxon>Bacteria</taxon>
        <taxon>Pseudomonadati</taxon>
        <taxon>Pseudomonadota</taxon>
        <taxon>Alphaproteobacteria</taxon>
        <taxon>Rhodospirillales</taxon>
        <taxon>Thalassospiraceae</taxon>
        <taxon>Thalassospira</taxon>
    </lineage>
</organism>
<feature type="signal peptide" evidence="2">
    <location>
        <begin position="1"/>
        <end position="29"/>
    </location>
</feature>
<keyword evidence="2" id="KW-0732">Signal</keyword>
<sequence>MALYILKKAAGCVAIALPLAMMTLSPAHAASDSLSSAQQKQVESMIEGYLMDHPDVLMQALQNVQTWQMSEQTRRQDEAIAPVWKALAGKDSIAPSVGSADAPVTVVEFFDYQCGYCKRAFDDVMAMADDDTRKIRTIFLELPILTPESVVAARAALAAQKQGKYLELHRAMMGSRGKLSNDRIDELAAGAGIDVAQMHKDMDSDDVKKELSRNSGMAKAIGVNGTPAFLINGTLVPGADMERVKSLVDAGLEKDS</sequence>
<dbReference type="Pfam" id="PF13462">
    <property type="entry name" value="Thioredoxin_4"/>
    <property type="match status" value="1"/>
</dbReference>
<evidence type="ECO:0000313" key="4">
    <source>
        <dbReference type="EMBL" id="OSQ37182.1"/>
    </source>
</evidence>
<dbReference type="PANTHER" id="PTHR35272">
    <property type="entry name" value="THIOL:DISULFIDE INTERCHANGE PROTEIN DSBC-RELATED"/>
    <property type="match status" value="1"/>
</dbReference>
<feature type="chain" id="PRO_5013299633" evidence="2">
    <location>
        <begin position="30"/>
        <end position="256"/>
    </location>
</feature>
<comment type="caution">
    <text evidence="4">The sequence shown here is derived from an EMBL/GenBank/DDBJ whole genome shotgun (WGS) entry which is preliminary data.</text>
</comment>
<dbReference type="CDD" id="cd03023">
    <property type="entry name" value="DsbA_Com1_like"/>
    <property type="match status" value="1"/>
</dbReference>
<name>A0A1Y2KXS4_9PROT</name>
<dbReference type="Gene3D" id="3.40.30.10">
    <property type="entry name" value="Glutaredoxin"/>
    <property type="match status" value="1"/>
</dbReference>
<dbReference type="InterPro" id="IPR013766">
    <property type="entry name" value="Thioredoxin_domain"/>
</dbReference>
<proteinExistence type="predicted"/>
<dbReference type="InterPro" id="IPR012336">
    <property type="entry name" value="Thioredoxin-like_fold"/>
</dbReference>
<gene>
    <name evidence="4" type="ORF">TMES_15290</name>
</gene>
<keyword evidence="5" id="KW-1185">Reference proteome</keyword>
<dbReference type="PANTHER" id="PTHR35272:SF3">
    <property type="entry name" value="THIOL:DISULFIDE INTERCHANGE PROTEIN DSBC"/>
    <property type="match status" value="1"/>
</dbReference>